<feature type="chain" id="PRO_5036746909" evidence="1">
    <location>
        <begin position="23"/>
        <end position="200"/>
    </location>
</feature>
<name>A0A915IWD1_ROMCU</name>
<dbReference type="AlphaFoldDB" id="A0A915IWD1"/>
<evidence type="ECO:0000313" key="3">
    <source>
        <dbReference type="WBParaSite" id="nRc.2.0.1.t17715-RA"/>
    </source>
</evidence>
<evidence type="ECO:0000313" key="2">
    <source>
        <dbReference type="Proteomes" id="UP000887565"/>
    </source>
</evidence>
<dbReference type="Proteomes" id="UP000887565">
    <property type="component" value="Unplaced"/>
</dbReference>
<reference evidence="3" key="1">
    <citation type="submission" date="2022-11" db="UniProtKB">
        <authorList>
            <consortium name="WormBaseParasite"/>
        </authorList>
    </citation>
    <scope>IDENTIFICATION</scope>
</reference>
<keyword evidence="1" id="KW-0732">Signal</keyword>
<feature type="signal peptide" evidence="1">
    <location>
        <begin position="1"/>
        <end position="22"/>
    </location>
</feature>
<proteinExistence type="predicted"/>
<dbReference type="WBParaSite" id="nRc.2.0.1.t17715-RA">
    <property type="protein sequence ID" value="nRc.2.0.1.t17715-RA"/>
    <property type="gene ID" value="nRc.2.0.1.g17715"/>
</dbReference>
<accession>A0A915IWD1</accession>
<sequence length="200" mass="22907">MEVPVSALVLYLFLLSNSKCDGQICTYFNAMKSLLAEFTEIPRTDYIERGEAIFNREQSKFNVSKDYGFFIDEPQSRLKTLIEGWTSKAFLAGSNAEMVWRAFNKTLSKKAKGSFLGKLADPDVGKWNSYRFVSARTAGDRLSVAYAFLMLKHKADRISITHTESDDLIHFVVYKNRKNFNEELAGDLARYTAEYDRCRS</sequence>
<keyword evidence="2" id="KW-1185">Reference proteome</keyword>
<evidence type="ECO:0000256" key="1">
    <source>
        <dbReference type="SAM" id="SignalP"/>
    </source>
</evidence>
<organism evidence="2 3">
    <name type="scientific">Romanomermis culicivorax</name>
    <name type="common">Nematode worm</name>
    <dbReference type="NCBI Taxonomy" id="13658"/>
    <lineage>
        <taxon>Eukaryota</taxon>
        <taxon>Metazoa</taxon>
        <taxon>Ecdysozoa</taxon>
        <taxon>Nematoda</taxon>
        <taxon>Enoplea</taxon>
        <taxon>Dorylaimia</taxon>
        <taxon>Mermithida</taxon>
        <taxon>Mermithoidea</taxon>
        <taxon>Mermithidae</taxon>
        <taxon>Romanomermis</taxon>
    </lineage>
</organism>
<protein>
    <submittedName>
        <fullName evidence="3">Uncharacterized protein</fullName>
    </submittedName>
</protein>